<feature type="chain" id="PRO_5046518358" evidence="7">
    <location>
        <begin position="22"/>
        <end position="196"/>
    </location>
</feature>
<evidence type="ECO:0000256" key="6">
    <source>
        <dbReference type="SAM" id="Phobius"/>
    </source>
</evidence>
<dbReference type="InterPro" id="IPR014756">
    <property type="entry name" value="Ig_E-set"/>
</dbReference>
<keyword evidence="6" id="KW-0472">Membrane</keyword>
<evidence type="ECO:0000256" key="2">
    <source>
        <dbReference type="ARBA" id="ARBA00022723"/>
    </source>
</evidence>
<evidence type="ECO:0000256" key="5">
    <source>
        <dbReference type="SAM" id="MobiDB-lite"/>
    </source>
</evidence>
<keyword evidence="2" id="KW-0479">Metal-binding</keyword>
<keyword evidence="10" id="KW-1185">Reference proteome</keyword>
<evidence type="ECO:0000256" key="4">
    <source>
        <dbReference type="ARBA" id="ARBA00023008"/>
    </source>
</evidence>
<comment type="caution">
    <text evidence="9">The sequence shown here is derived from an EMBL/GenBank/DDBJ whole genome shotgun (WGS) entry which is preliminary data.</text>
</comment>
<keyword evidence="4" id="KW-0186">Copper</keyword>
<dbReference type="Proteomes" id="UP001596494">
    <property type="component" value="Unassembled WGS sequence"/>
</dbReference>
<name>A0ABW2K6W7_9BACI</name>
<evidence type="ECO:0000256" key="1">
    <source>
        <dbReference type="ARBA" id="ARBA00004196"/>
    </source>
</evidence>
<evidence type="ECO:0000313" key="10">
    <source>
        <dbReference type="Proteomes" id="UP001596494"/>
    </source>
</evidence>
<dbReference type="Gene3D" id="2.60.40.1220">
    <property type="match status" value="1"/>
</dbReference>
<feature type="compositionally biased region" description="Acidic residues" evidence="5">
    <location>
        <begin position="151"/>
        <end position="163"/>
    </location>
</feature>
<keyword evidence="6" id="KW-1133">Transmembrane helix</keyword>
<evidence type="ECO:0000256" key="3">
    <source>
        <dbReference type="ARBA" id="ARBA00022729"/>
    </source>
</evidence>
<proteinExistence type="predicted"/>
<evidence type="ECO:0000313" key="9">
    <source>
        <dbReference type="EMBL" id="MFC7321905.1"/>
    </source>
</evidence>
<dbReference type="PANTHER" id="PTHR34820:SF4">
    <property type="entry name" value="INNER MEMBRANE PROTEIN YEBZ"/>
    <property type="match status" value="1"/>
</dbReference>
<dbReference type="RefSeq" id="WP_289215837.1">
    <property type="nucleotide sequence ID" value="NZ_JAPVRC010000004.1"/>
</dbReference>
<protein>
    <submittedName>
        <fullName evidence="9">Copper resistance protein CopC</fullName>
    </submittedName>
</protein>
<keyword evidence="3 7" id="KW-0732">Signal</keyword>
<feature type="transmembrane region" description="Helical" evidence="6">
    <location>
        <begin position="172"/>
        <end position="192"/>
    </location>
</feature>
<sequence length="196" mass="21315">MKKAVVMLIMLVLIFPTLAGAHTHLESADPEAGETISEVNSTITLTFDSPVQEPNEINVTNGSGEEMEITEINHSPENVIEVTLPSSMENGDFTLFYSIVGEDGHIMEDELEYKYEGLEDVEENEEAAEEAAEEEAEKEAENEAGNASDESATESDEQVESSEDQSGNEGGWTLPLIVALLAAVAVIAFMFIRKKS</sequence>
<dbReference type="SUPFAM" id="SSF81296">
    <property type="entry name" value="E set domains"/>
    <property type="match status" value="1"/>
</dbReference>
<dbReference type="InterPro" id="IPR032694">
    <property type="entry name" value="CopC/D"/>
</dbReference>
<accession>A0ABW2K6W7</accession>
<organism evidence="9 10">
    <name type="scientific">Halobacillus campisalis</name>
    <dbReference type="NCBI Taxonomy" id="435909"/>
    <lineage>
        <taxon>Bacteria</taxon>
        <taxon>Bacillati</taxon>
        <taxon>Bacillota</taxon>
        <taxon>Bacilli</taxon>
        <taxon>Bacillales</taxon>
        <taxon>Bacillaceae</taxon>
        <taxon>Halobacillus</taxon>
    </lineage>
</organism>
<dbReference type="PANTHER" id="PTHR34820">
    <property type="entry name" value="INNER MEMBRANE PROTEIN YEBZ"/>
    <property type="match status" value="1"/>
</dbReference>
<dbReference type="Pfam" id="PF04234">
    <property type="entry name" value="CopC"/>
    <property type="match status" value="1"/>
</dbReference>
<feature type="region of interest" description="Disordered" evidence="5">
    <location>
        <begin position="120"/>
        <end position="169"/>
    </location>
</feature>
<feature type="compositionally biased region" description="Acidic residues" evidence="5">
    <location>
        <begin position="120"/>
        <end position="142"/>
    </location>
</feature>
<dbReference type="InterPro" id="IPR007348">
    <property type="entry name" value="CopC_dom"/>
</dbReference>
<evidence type="ECO:0000256" key="7">
    <source>
        <dbReference type="SAM" id="SignalP"/>
    </source>
</evidence>
<gene>
    <name evidence="9" type="ORF">ACFQMN_13540</name>
</gene>
<feature type="signal peptide" evidence="7">
    <location>
        <begin position="1"/>
        <end position="21"/>
    </location>
</feature>
<evidence type="ECO:0000259" key="8">
    <source>
        <dbReference type="Pfam" id="PF04234"/>
    </source>
</evidence>
<keyword evidence="6" id="KW-0812">Transmembrane</keyword>
<dbReference type="InterPro" id="IPR014755">
    <property type="entry name" value="Cu-Rt/internalin_Ig-like"/>
</dbReference>
<feature type="domain" description="CopC" evidence="8">
    <location>
        <begin position="22"/>
        <end position="114"/>
    </location>
</feature>
<reference evidence="10" key="1">
    <citation type="journal article" date="2019" name="Int. J. Syst. Evol. Microbiol.">
        <title>The Global Catalogue of Microorganisms (GCM) 10K type strain sequencing project: providing services to taxonomists for standard genome sequencing and annotation.</title>
        <authorList>
            <consortium name="The Broad Institute Genomics Platform"/>
            <consortium name="The Broad Institute Genome Sequencing Center for Infectious Disease"/>
            <person name="Wu L."/>
            <person name="Ma J."/>
        </authorList>
    </citation>
    <scope>NUCLEOTIDE SEQUENCE [LARGE SCALE GENOMIC DNA]</scope>
    <source>
        <strain evidence="10">CCUG 73951</strain>
    </source>
</reference>
<dbReference type="EMBL" id="JBHTBY010000011">
    <property type="protein sequence ID" value="MFC7321905.1"/>
    <property type="molecule type" value="Genomic_DNA"/>
</dbReference>
<comment type="subcellular location">
    <subcellularLocation>
        <location evidence="1">Cell envelope</location>
    </subcellularLocation>
</comment>